<evidence type="ECO:0000313" key="3">
    <source>
        <dbReference type="Proteomes" id="UP001142292"/>
    </source>
</evidence>
<dbReference type="EMBL" id="BSEL01000004">
    <property type="protein sequence ID" value="GLJ67766.1"/>
    <property type="molecule type" value="Genomic_DNA"/>
</dbReference>
<reference evidence="2" key="2">
    <citation type="submission" date="2023-01" db="EMBL/GenBank/DDBJ databases">
        <authorList>
            <person name="Sun Q."/>
            <person name="Evtushenko L."/>
        </authorList>
    </citation>
    <scope>NUCLEOTIDE SEQUENCE</scope>
    <source>
        <strain evidence="2">VKM Ac-1246</strain>
    </source>
</reference>
<keyword evidence="3" id="KW-1185">Reference proteome</keyword>
<reference evidence="2" key="1">
    <citation type="journal article" date="2014" name="Int. J. Syst. Evol. Microbiol.">
        <title>Complete genome of a new Firmicutes species belonging to the dominant human colonic microbiota ('Ruminococcus bicirculans') reveals two chromosomes and a selective capacity to utilize plant glucans.</title>
        <authorList>
            <consortium name="NISC Comparative Sequencing Program"/>
            <person name="Wegmann U."/>
            <person name="Louis P."/>
            <person name="Goesmann A."/>
            <person name="Henrissat B."/>
            <person name="Duncan S.H."/>
            <person name="Flint H.J."/>
        </authorList>
    </citation>
    <scope>NUCLEOTIDE SEQUENCE</scope>
    <source>
        <strain evidence="2">VKM Ac-1246</strain>
    </source>
</reference>
<accession>A0ABQ5SV90</accession>
<feature type="region of interest" description="Disordered" evidence="1">
    <location>
        <begin position="17"/>
        <end position="40"/>
    </location>
</feature>
<proteinExistence type="predicted"/>
<dbReference type="Proteomes" id="UP001142292">
    <property type="component" value="Unassembled WGS sequence"/>
</dbReference>
<name>A0ABQ5SV90_9ACTN</name>
<evidence type="ECO:0000313" key="2">
    <source>
        <dbReference type="EMBL" id="GLJ67766.1"/>
    </source>
</evidence>
<evidence type="ECO:0000256" key="1">
    <source>
        <dbReference type="SAM" id="MobiDB-lite"/>
    </source>
</evidence>
<comment type="caution">
    <text evidence="2">The sequence shown here is derived from an EMBL/GenBank/DDBJ whole genome shotgun (WGS) entry which is preliminary data.</text>
</comment>
<protein>
    <submittedName>
        <fullName evidence="2">Uncharacterized protein</fullName>
    </submittedName>
</protein>
<gene>
    <name evidence="2" type="ORF">GCM10017579_18020</name>
</gene>
<organism evidence="2 3">
    <name type="scientific">Nocardioides luteus</name>
    <dbReference type="NCBI Taxonomy" id="1844"/>
    <lineage>
        <taxon>Bacteria</taxon>
        <taxon>Bacillati</taxon>
        <taxon>Actinomycetota</taxon>
        <taxon>Actinomycetes</taxon>
        <taxon>Propionibacteriales</taxon>
        <taxon>Nocardioidaceae</taxon>
        <taxon>Nocardioides</taxon>
    </lineage>
</organism>
<sequence>MRRDFSTSPEQIRLFAKARAGTESRGPGWSTGAKSRPTAGFAPPSAAAAGLLDITGALSITARTDAIDAISDDPLFPLTMLLLS</sequence>